<gene>
    <name evidence="3" type="ORF">HU200_058587</name>
</gene>
<comment type="caution">
    <text evidence="3">The sequence shown here is derived from an EMBL/GenBank/DDBJ whole genome shotgun (WGS) entry which is preliminary data.</text>
</comment>
<dbReference type="InterPro" id="IPR023214">
    <property type="entry name" value="HAD_sf"/>
</dbReference>
<dbReference type="PANTHER" id="PTHR31284:SF7">
    <property type="entry name" value="ACID PHOSPHATASE-LIKE PROTEIN"/>
    <property type="match status" value="1"/>
</dbReference>
<evidence type="ECO:0008006" key="5">
    <source>
        <dbReference type="Google" id="ProtNLM"/>
    </source>
</evidence>
<reference evidence="3" key="1">
    <citation type="submission" date="2020-07" db="EMBL/GenBank/DDBJ databases">
        <title>Genome sequence and genetic diversity analysis of an under-domesticated orphan crop, white fonio (Digitaria exilis).</title>
        <authorList>
            <person name="Bennetzen J.L."/>
            <person name="Chen S."/>
            <person name="Ma X."/>
            <person name="Wang X."/>
            <person name="Yssel A.E.J."/>
            <person name="Chaluvadi S.R."/>
            <person name="Johnson M."/>
            <person name="Gangashetty P."/>
            <person name="Hamidou F."/>
            <person name="Sanogo M.D."/>
            <person name="Zwaenepoel A."/>
            <person name="Wallace J."/>
            <person name="Van De Peer Y."/>
            <person name="Van Deynze A."/>
        </authorList>
    </citation>
    <scope>NUCLEOTIDE SEQUENCE</scope>
    <source>
        <tissue evidence="3">Leaves</tissue>
    </source>
</reference>
<sequence length="420" mass="46420">MDRACVMRVSLSLCWQPESGHCWLGRLTGRALAAPDQRTQPIRDRHVTADPTPLRPTPCPSPPPKNPPPSDSNPTPPTRRFPFFSFPFPFPGTKRFPRASSFPPDFTRLHRPSSAPFLSSPRAHATGATRSRCHRRQAISPPAFRPPARAGTHRRPADPRGRSINNNNHAMARHRRGGGLDRLLLMLFLVATLLLAPAAAAEAEVEVEVAVTAPAPAQDASEEAAAHQQEQLLPRPLVIKLPSEASERGAGGDEWSYDELPPEVRCESWRLAAEANNLAPWAAVPAECAAHVRGYLTGAGYRSDLELVARESAAYARAAPLGGDGRDAWIFDVDETLLSNLPYYADHGYGLELFDHHEFDKWVEKGEAPAIPSSLKLYKEVRELGFKIFLLTGRTEDHQAVTVENLNKQGFHDWDKLILR</sequence>
<dbReference type="Pfam" id="PF03767">
    <property type="entry name" value="Acid_phosphat_B"/>
    <property type="match status" value="1"/>
</dbReference>
<evidence type="ECO:0000256" key="2">
    <source>
        <dbReference type="SAM" id="MobiDB-lite"/>
    </source>
</evidence>
<feature type="compositionally biased region" description="Pro residues" evidence="2">
    <location>
        <begin position="53"/>
        <end position="79"/>
    </location>
</feature>
<dbReference type="PANTHER" id="PTHR31284">
    <property type="entry name" value="ACID PHOSPHATASE-LIKE PROTEIN"/>
    <property type="match status" value="1"/>
</dbReference>
<dbReference type="InterPro" id="IPR005519">
    <property type="entry name" value="Acid_phosphat_B-like"/>
</dbReference>
<proteinExistence type="predicted"/>
<dbReference type="EMBL" id="JACEFO010002462">
    <property type="protein sequence ID" value="KAF8659376.1"/>
    <property type="molecule type" value="Genomic_DNA"/>
</dbReference>
<protein>
    <recommendedName>
        <fullName evidence="5">Acid phosphatase</fullName>
    </recommendedName>
</protein>
<feature type="region of interest" description="Disordered" evidence="2">
    <location>
        <begin position="34"/>
        <end position="83"/>
    </location>
</feature>
<keyword evidence="4" id="KW-1185">Reference proteome</keyword>
<feature type="region of interest" description="Disordered" evidence="2">
    <location>
        <begin position="112"/>
        <end position="173"/>
    </location>
</feature>
<evidence type="ECO:0000313" key="3">
    <source>
        <dbReference type="EMBL" id="KAF8659376.1"/>
    </source>
</evidence>
<dbReference type="OrthoDB" id="59415at2759"/>
<dbReference type="InterPro" id="IPR036412">
    <property type="entry name" value="HAD-like_sf"/>
</dbReference>
<name>A0A835AFM3_9POAL</name>
<dbReference type="Proteomes" id="UP000636709">
    <property type="component" value="Unassembled WGS sequence"/>
</dbReference>
<evidence type="ECO:0000313" key="4">
    <source>
        <dbReference type="Proteomes" id="UP000636709"/>
    </source>
</evidence>
<evidence type="ECO:0000256" key="1">
    <source>
        <dbReference type="ARBA" id="ARBA00022729"/>
    </source>
</evidence>
<organism evidence="3 4">
    <name type="scientific">Digitaria exilis</name>
    <dbReference type="NCBI Taxonomy" id="1010633"/>
    <lineage>
        <taxon>Eukaryota</taxon>
        <taxon>Viridiplantae</taxon>
        <taxon>Streptophyta</taxon>
        <taxon>Embryophyta</taxon>
        <taxon>Tracheophyta</taxon>
        <taxon>Spermatophyta</taxon>
        <taxon>Magnoliopsida</taxon>
        <taxon>Liliopsida</taxon>
        <taxon>Poales</taxon>
        <taxon>Poaceae</taxon>
        <taxon>PACMAD clade</taxon>
        <taxon>Panicoideae</taxon>
        <taxon>Panicodae</taxon>
        <taxon>Paniceae</taxon>
        <taxon>Anthephorinae</taxon>
        <taxon>Digitaria</taxon>
    </lineage>
</organism>
<dbReference type="AlphaFoldDB" id="A0A835AFM3"/>
<accession>A0A835AFM3</accession>
<dbReference type="SUPFAM" id="SSF56784">
    <property type="entry name" value="HAD-like"/>
    <property type="match status" value="1"/>
</dbReference>
<feature type="region of interest" description="Disordered" evidence="2">
    <location>
        <begin position="218"/>
        <end position="238"/>
    </location>
</feature>
<dbReference type="Gene3D" id="3.40.50.1000">
    <property type="entry name" value="HAD superfamily/HAD-like"/>
    <property type="match status" value="1"/>
</dbReference>
<keyword evidence="1" id="KW-0732">Signal</keyword>